<comment type="catalytic activity">
    <reaction evidence="1 8">
        <text>1D-myo-inositol 1,3,4,5,6-pentakisphosphate + ATP = 1D-myo-inositol hexakisphosphate + ADP + H(+)</text>
        <dbReference type="Rhea" id="RHEA:20313"/>
        <dbReference type="ChEBI" id="CHEBI:15378"/>
        <dbReference type="ChEBI" id="CHEBI:30616"/>
        <dbReference type="ChEBI" id="CHEBI:57733"/>
        <dbReference type="ChEBI" id="CHEBI:58130"/>
        <dbReference type="ChEBI" id="CHEBI:456216"/>
        <dbReference type="EC" id="2.7.1.158"/>
    </reaction>
</comment>
<dbReference type="Proteomes" id="UP000016930">
    <property type="component" value="Unassembled WGS sequence"/>
</dbReference>
<evidence type="ECO:0000256" key="2">
    <source>
        <dbReference type="ARBA" id="ARBA00012023"/>
    </source>
</evidence>
<keyword evidence="7 8" id="KW-0067">ATP-binding</keyword>
<dbReference type="GO" id="GO:0005634">
    <property type="term" value="C:nucleus"/>
    <property type="evidence" value="ECO:0007669"/>
    <property type="project" value="TreeGrafter"/>
</dbReference>
<dbReference type="InterPro" id="IPR043001">
    <property type="entry name" value="IP5_2-K_N_lobe"/>
</dbReference>
<organism evidence="10 11">
    <name type="scientific">Ceriporiopsis subvermispora (strain B)</name>
    <name type="common">White-rot fungus</name>
    <name type="synonym">Gelatoporia subvermispora</name>
    <dbReference type="NCBI Taxonomy" id="914234"/>
    <lineage>
        <taxon>Eukaryota</taxon>
        <taxon>Fungi</taxon>
        <taxon>Dikarya</taxon>
        <taxon>Basidiomycota</taxon>
        <taxon>Agaricomycotina</taxon>
        <taxon>Agaricomycetes</taxon>
        <taxon>Polyporales</taxon>
        <taxon>Gelatoporiaceae</taxon>
        <taxon>Gelatoporia</taxon>
    </lineage>
</organism>
<keyword evidence="6 8" id="KW-0418">Kinase</keyword>
<evidence type="ECO:0000256" key="5">
    <source>
        <dbReference type="ARBA" id="ARBA00022741"/>
    </source>
</evidence>
<dbReference type="AlphaFoldDB" id="M2R0Y1"/>
<sequence length="431" mass="47961">MAARVSVASTSPQDWRYIAEGGATMVFGYVGPAHPVFDGTALRLRKTVHGVRDVDPEESSQGQDGEGPDDPSVVFQNAVIARLVSREYLPRLEHVLVEKTWLEELDRISDERRPPKRRAVDKIDVTRKKAVLADNLIGGDGLVVEIKPKWGFLPSPAYLSPATRDVKTRVCRFCMHSHPAVSEKQDIKGSFCPLDLYSGETNRVVCALGALWDAWLLSSGGINNLRIFVEGEIVRPNPDKLISESTPAGANVADLRRRFVSLTVPAILDSSSLQLLSTLQRTLDPFDIEGLVTLWTRIHTLTDDNTTRQFGSGVPEPTIEEWSRFIDSYLAKSHLPSANELAKAAPDELRYHTLAYLLSATFKDCSLMIRLPCATALATHNHIPDASIYLIDLDVKSISRLAKWKQLDRYIVESYMQTGDTRRCVDARKGL</sequence>
<dbReference type="PANTHER" id="PTHR14456:SF2">
    <property type="entry name" value="INOSITOL-PENTAKISPHOSPHATE 2-KINASE"/>
    <property type="match status" value="1"/>
</dbReference>
<evidence type="ECO:0000256" key="8">
    <source>
        <dbReference type="RuleBase" id="RU364126"/>
    </source>
</evidence>
<dbReference type="EMBL" id="KB445795">
    <property type="protein sequence ID" value="EMD38175.1"/>
    <property type="molecule type" value="Genomic_DNA"/>
</dbReference>
<keyword evidence="4 8" id="KW-0808">Transferase</keyword>
<evidence type="ECO:0000313" key="10">
    <source>
        <dbReference type="EMBL" id="EMD38175.1"/>
    </source>
</evidence>
<dbReference type="STRING" id="914234.M2R0Y1"/>
<keyword evidence="11" id="KW-1185">Reference proteome</keyword>
<comment type="domain">
    <text evidence="8">The EXKPK motif is conserved in inositol-pentakisphosphate 2-kinases of both family 1 and 2.</text>
</comment>
<name>M2R0Y1_CERS8</name>
<evidence type="ECO:0000256" key="4">
    <source>
        <dbReference type="ARBA" id="ARBA00022679"/>
    </source>
</evidence>
<dbReference type="GO" id="GO:0032958">
    <property type="term" value="P:inositol phosphate biosynthetic process"/>
    <property type="evidence" value="ECO:0007669"/>
    <property type="project" value="TreeGrafter"/>
</dbReference>
<dbReference type="InterPro" id="IPR009286">
    <property type="entry name" value="Ins_P5_2-kin"/>
</dbReference>
<evidence type="ECO:0000256" key="6">
    <source>
        <dbReference type="ARBA" id="ARBA00022777"/>
    </source>
</evidence>
<feature type="region of interest" description="Disordered" evidence="9">
    <location>
        <begin position="52"/>
        <end position="72"/>
    </location>
</feature>
<evidence type="ECO:0000256" key="3">
    <source>
        <dbReference type="ARBA" id="ARBA00014846"/>
    </source>
</evidence>
<evidence type="ECO:0000256" key="7">
    <source>
        <dbReference type="ARBA" id="ARBA00022840"/>
    </source>
</evidence>
<dbReference type="GO" id="GO:0005524">
    <property type="term" value="F:ATP binding"/>
    <property type="evidence" value="ECO:0007669"/>
    <property type="project" value="UniProtKB-KW"/>
</dbReference>
<dbReference type="OrthoDB" id="272370at2759"/>
<proteinExistence type="predicted"/>
<keyword evidence="5 8" id="KW-0547">Nucleotide-binding</keyword>
<dbReference type="Gene3D" id="3.30.200.110">
    <property type="entry name" value="Inositol-pentakisphosphate 2-kinase, N-lobe"/>
    <property type="match status" value="1"/>
</dbReference>
<dbReference type="GO" id="GO:0035299">
    <property type="term" value="F:inositol-1,3,4,5,6-pentakisphosphate 2-kinase activity"/>
    <property type="evidence" value="ECO:0007669"/>
    <property type="project" value="UniProtKB-EC"/>
</dbReference>
<comment type="function">
    <text evidence="8">Phosphorylates Ins(1,3,4,5,6)P5 at position 2 to form Ins(1,2,3,4,5,6)P6 (InsP6 or phytate).</text>
</comment>
<gene>
    <name evidence="10" type="ORF">CERSUDRAFT_152861</name>
</gene>
<dbReference type="PANTHER" id="PTHR14456">
    <property type="entry name" value="INOSITOL POLYPHOSPHATE KINASE 1"/>
    <property type="match status" value="1"/>
</dbReference>
<accession>M2R0Y1</accession>
<reference evidence="10 11" key="1">
    <citation type="journal article" date="2012" name="Proc. Natl. Acad. Sci. U.S.A.">
        <title>Comparative genomics of Ceriporiopsis subvermispora and Phanerochaete chrysosporium provide insight into selective ligninolysis.</title>
        <authorList>
            <person name="Fernandez-Fueyo E."/>
            <person name="Ruiz-Duenas F.J."/>
            <person name="Ferreira P."/>
            <person name="Floudas D."/>
            <person name="Hibbett D.S."/>
            <person name="Canessa P."/>
            <person name="Larrondo L.F."/>
            <person name="James T.Y."/>
            <person name="Seelenfreund D."/>
            <person name="Lobos S."/>
            <person name="Polanco R."/>
            <person name="Tello M."/>
            <person name="Honda Y."/>
            <person name="Watanabe T."/>
            <person name="Watanabe T."/>
            <person name="Ryu J.S."/>
            <person name="Kubicek C.P."/>
            <person name="Schmoll M."/>
            <person name="Gaskell J."/>
            <person name="Hammel K.E."/>
            <person name="St John F.J."/>
            <person name="Vanden Wymelenberg A."/>
            <person name="Sabat G."/>
            <person name="Splinter BonDurant S."/>
            <person name="Syed K."/>
            <person name="Yadav J.S."/>
            <person name="Doddapaneni H."/>
            <person name="Subramanian V."/>
            <person name="Lavin J.L."/>
            <person name="Oguiza J.A."/>
            <person name="Perez G."/>
            <person name="Pisabarro A.G."/>
            <person name="Ramirez L."/>
            <person name="Santoyo F."/>
            <person name="Master E."/>
            <person name="Coutinho P.M."/>
            <person name="Henrissat B."/>
            <person name="Lombard V."/>
            <person name="Magnuson J.K."/>
            <person name="Kuees U."/>
            <person name="Hori C."/>
            <person name="Igarashi K."/>
            <person name="Samejima M."/>
            <person name="Held B.W."/>
            <person name="Barry K.W."/>
            <person name="LaButti K.M."/>
            <person name="Lapidus A."/>
            <person name="Lindquist E.A."/>
            <person name="Lucas S.M."/>
            <person name="Riley R."/>
            <person name="Salamov A.A."/>
            <person name="Hoffmeister D."/>
            <person name="Schwenk D."/>
            <person name="Hadar Y."/>
            <person name="Yarden O."/>
            <person name="de Vries R.P."/>
            <person name="Wiebenga A."/>
            <person name="Stenlid J."/>
            <person name="Eastwood D."/>
            <person name="Grigoriev I.V."/>
            <person name="Berka R.M."/>
            <person name="Blanchette R.A."/>
            <person name="Kersten P."/>
            <person name="Martinez A.T."/>
            <person name="Vicuna R."/>
            <person name="Cullen D."/>
        </authorList>
    </citation>
    <scope>NUCLEOTIDE SEQUENCE [LARGE SCALE GENOMIC DNA]</scope>
    <source>
        <strain evidence="10 11">B</strain>
    </source>
</reference>
<evidence type="ECO:0000313" key="11">
    <source>
        <dbReference type="Proteomes" id="UP000016930"/>
    </source>
</evidence>
<dbReference type="EC" id="2.7.1.158" evidence="2 8"/>
<protein>
    <recommendedName>
        <fullName evidence="3 8">Inositol-pentakisphosphate 2-kinase</fullName>
        <ecNumber evidence="2 8">2.7.1.158</ecNumber>
    </recommendedName>
</protein>
<evidence type="ECO:0000256" key="1">
    <source>
        <dbReference type="ARBA" id="ARBA00001774"/>
    </source>
</evidence>
<evidence type="ECO:0000256" key="9">
    <source>
        <dbReference type="SAM" id="MobiDB-lite"/>
    </source>
</evidence>
<dbReference type="HOGENOM" id="CLU_033188_1_0_1"/>
<dbReference type="Pfam" id="PF06090">
    <property type="entry name" value="Ins_P5_2-kin"/>
    <property type="match status" value="1"/>
</dbReference>